<evidence type="ECO:0000256" key="1">
    <source>
        <dbReference type="SAM" id="MobiDB-lite"/>
    </source>
</evidence>
<keyword evidence="3" id="KW-1185">Reference proteome</keyword>
<protein>
    <submittedName>
        <fullName evidence="2">Uncharacterized protein</fullName>
    </submittedName>
</protein>
<evidence type="ECO:0000313" key="3">
    <source>
        <dbReference type="Proteomes" id="UP001497516"/>
    </source>
</evidence>
<gene>
    <name evidence="2" type="ORF">LTRI10_LOCUS18593</name>
</gene>
<dbReference type="EMBL" id="OZ034816">
    <property type="protein sequence ID" value="CAL1376893.1"/>
    <property type="molecule type" value="Genomic_DNA"/>
</dbReference>
<accession>A0AAV2DTL0</accession>
<organism evidence="2 3">
    <name type="scientific">Linum trigynum</name>
    <dbReference type="NCBI Taxonomy" id="586398"/>
    <lineage>
        <taxon>Eukaryota</taxon>
        <taxon>Viridiplantae</taxon>
        <taxon>Streptophyta</taxon>
        <taxon>Embryophyta</taxon>
        <taxon>Tracheophyta</taxon>
        <taxon>Spermatophyta</taxon>
        <taxon>Magnoliopsida</taxon>
        <taxon>eudicotyledons</taxon>
        <taxon>Gunneridae</taxon>
        <taxon>Pentapetalae</taxon>
        <taxon>rosids</taxon>
        <taxon>fabids</taxon>
        <taxon>Malpighiales</taxon>
        <taxon>Linaceae</taxon>
        <taxon>Linum</taxon>
    </lineage>
</organism>
<proteinExistence type="predicted"/>
<feature type="compositionally biased region" description="Basic residues" evidence="1">
    <location>
        <begin position="10"/>
        <end position="19"/>
    </location>
</feature>
<sequence>MMATGERGRGRPAGRRRERRWSMASLAARTATLVDGESNGEDSVAGRSRGGRRRLLVAAAALPGKVE</sequence>
<evidence type="ECO:0000313" key="2">
    <source>
        <dbReference type="EMBL" id="CAL1376893.1"/>
    </source>
</evidence>
<dbReference type="AlphaFoldDB" id="A0AAV2DTL0"/>
<name>A0AAV2DTL0_9ROSI</name>
<reference evidence="2 3" key="1">
    <citation type="submission" date="2024-04" db="EMBL/GenBank/DDBJ databases">
        <authorList>
            <person name="Fracassetti M."/>
        </authorList>
    </citation>
    <scope>NUCLEOTIDE SEQUENCE [LARGE SCALE GENOMIC DNA]</scope>
</reference>
<feature type="region of interest" description="Disordered" evidence="1">
    <location>
        <begin position="1"/>
        <end position="22"/>
    </location>
</feature>
<dbReference type="Proteomes" id="UP001497516">
    <property type="component" value="Chromosome 3"/>
</dbReference>